<accession>H1FS27</accession>
<dbReference type="AlphaFoldDB" id="B6BK17"/>
<dbReference type="eggNOG" id="ENOG502ZZ9C">
    <property type="taxonomic scope" value="Bacteria"/>
</dbReference>
<dbReference type="RefSeq" id="WP_008337503.1">
    <property type="nucleotide sequence ID" value="NZ_AFRZ01000001.1"/>
</dbReference>
<name>B6BK17_SULGG</name>
<protein>
    <submittedName>
        <fullName evidence="2">Uncharacterized protein</fullName>
    </submittedName>
</protein>
<dbReference type="Proteomes" id="UP000006431">
    <property type="component" value="Unassembled WGS sequence"/>
</dbReference>
<keyword evidence="1" id="KW-1133">Transmembrane helix</keyword>
<evidence type="ECO:0000313" key="3">
    <source>
        <dbReference type="Proteomes" id="UP000006431"/>
    </source>
</evidence>
<accession>B6BK17</accession>
<keyword evidence="3" id="KW-1185">Reference proteome</keyword>
<dbReference type="PATRIC" id="fig|929558.5.peg.2574"/>
<keyword evidence="1" id="KW-0472">Membrane</keyword>
<keyword evidence="1" id="KW-0812">Transmembrane</keyword>
<evidence type="ECO:0000313" key="2">
    <source>
        <dbReference type="EMBL" id="EHP31107.1"/>
    </source>
</evidence>
<evidence type="ECO:0000256" key="1">
    <source>
        <dbReference type="SAM" id="Phobius"/>
    </source>
</evidence>
<dbReference type="EMBL" id="AFRZ01000001">
    <property type="protein sequence ID" value="EHP31107.1"/>
    <property type="molecule type" value="Genomic_DNA"/>
</dbReference>
<dbReference type="HOGENOM" id="CLU_053501_0_0_7"/>
<organism evidence="2 3">
    <name type="scientific">Sulfurimonas gotlandica (strain DSM 19862 / JCM 16533 / GD1)</name>
    <dbReference type="NCBI Taxonomy" id="929558"/>
    <lineage>
        <taxon>Bacteria</taxon>
        <taxon>Pseudomonadati</taxon>
        <taxon>Campylobacterota</taxon>
        <taxon>Epsilonproteobacteria</taxon>
        <taxon>Campylobacterales</taxon>
        <taxon>Sulfurimonadaceae</taxon>
        <taxon>Sulfurimonas</taxon>
    </lineage>
</organism>
<dbReference type="OrthoDB" id="5338103at2"/>
<gene>
    <name evidence="2" type="ORF">SMGD1_2585</name>
</gene>
<feature type="transmembrane region" description="Helical" evidence="1">
    <location>
        <begin position="47"/>
        <end position="69"/>
    </location>
</feature>
<reference evidence="2 3" key="1">
    <citation type="journal article" date="2012" name="Proc. Natl. Acad. Sci. U.S.A.">
        <title>Genome and physiology of a model Epsilonproteobacterium responsible for sulfide detoxification in marine oxygen depletion zones.</title>
        <authorList>
            <person name="Grote J."/>
            <person name="Schott T."/>
            <person name="Bruckner C.G."/>
            <person name="Glockner F.O."/>
            <person name="Jost G."/>
            <person name="Teeling H."/>
            <person name="Labrenz M."/>
            <person name="Jurgens K."/>
        </authorList>
    </citation>
    <scope>NUCLEOTIDE SEQUENCE [LARGE SCALE GENOMIC DNA]</scope>
    <source>
        <strain evidence="2 3">GD1</strain>
    </source>
</reference>
<sequence>MYIKRYTIASLILIALVGWYVFAYVSQDTTAIEVFGIALPAFPVAVWVIVPLVILYIASVFHMSLYSMLSSFKLRKYDKDYEKVIDAIADAYLAKDERNHIYKTPRYQLLGSIIDNTTLFPSATLNEGTQNDKLDAVLKIIQDIKDGEVVELKKYSLKPQNALVIQNDRNRYKKGDITADNILSNAQNYNESLVKEAYADLIVTAPLSKIEQYKSYLTKESLFVVLSRINADENTLEISNEALISLISVLDLDTKDLIKISSALSTGMIPEQRMKLFDTLSDKREDAVEAYLFTLFDLEMIAPADELLHNTQSDEYLNFKAYSALKECGKNFNINMFV</sequence>
<comment type="caution">
    <text evidence="2">The sequence shown here is derived from an EMBL/GenBank/DDBJ whole genome shotgun (WGS) entry which is preliminary data.</text>
</comment>
<proteinExistence type="predicted"/>
<dbReference type="STRING" id="929558.SMGD1_2585"/>